<evidence type="ECO:0000256" key="2">
    <source>
        <dbReference type="SAM" id="Phobius"/>
    </source>
</evidence>
<comment type="caution">
    <text evidence="3">The sequence shown here is derived from an EMBL/GenBank/DDBJ whole genome shotgun (WGS) entry which is preliminary data.</text>
</comment>
<dbReference type="Proteomes" id="UP000494256">
    <property type="component" value="Unassembled WGS sequence"/>
</dbReference>
<name>A0A8S0Z244_ARCPL</name>
<keyword evidence="2" id="KW-1133">Transmembrane helix</keyword>
<feature type="region of interest" description="Disordered" evidence="1">
    <location>
        <begin position="1"/>
        <end position="33"/>
    </location>
</feature>
<gene>
    <name evidence="3" type="ORF">APLA_LOCUS2688</name>
</gene>
<organism evidence="3 4">
    <name type="scientific">Arctia plantaginis</name>
    <name type="common">Wood tiger moth</name>
    <name type="synonym">Phalaena plantaginis</name>
    <dbReference type="NCBI Taxonomy" id="874455"/>
    <lineage>
        <taxon>Eukaryota</taxon>
        <taxon>Metazoa</taxon>
        <taxon>Ecdysozoa</taxon>
        <taxon>Arthropoda</taxon>
        <taxon>Hexapoda</taxon>
        <taxon>Insecta</taxon>
        <taxon>Pterygota</taxon>
        <taxon>Neoptera</taxon>
        <taxon>Endopterygota</taxon>
        <taxon>Lepidoptera</taxon>
        <taxon>Glossata</taxon>
        <taxon>Ditrysia</taxon>
        <taxon>Noctuoidea</taxon>
        <taxon>Erebidae</taxon>
        <taxon>Arctiinae</taxon>
        <taxon>Arctia</taxon>
    </lineage>
</organism>
<keyword evidence="2" id="KW-0812">Transmembrane</keyword>
<reference evidence="3 4" key="1">
    <citation type="submission" date="2020-04" db="EMBL/GenBank/DDBJ databases">
        <authorList>
            <person name="Wallbank WR R."/>
            <person name="Pardo Diaz C."/>
            <person name="Kozak K."/>
            <person name="Martin S."/>
            <person name="Jiggins C."/>
            <person name="Moest M."/>
            <person name="Warren A I."/>
            <person name="Byers J.R.P. K."/>
            <person name="Montejo-Kovacevich G."/>
            <person name="Yen C E."/>
        </authorList>
    </citation>
    <scope>NUCLEOTIDE SEQUENCE [LARGE SCALE GENOMIC DNA]</scope>
</reference>
<dbReference type="OrthoDB" id="7483386at2759"/>
<dbReference type="AlphaFoldDB" id="A0A8S0Z244"/>
<keyword evidence="2" id="KW-0472">Membrane</keyword>
<accession>A0A8S0Z244</accession>
<evidence type="ECO:0000256" key="1">
    <source>
        <dbReference type="SAM" id="MobiDB-lite"/>
    </source>
</evidence>
<protein>
    <submittedName>
        <fullName evidence="3">Uncharacterized protein</fullName>
    </submittedName>
</protein>
<evidence type="ECO:0000313" key="4">
    <source>
        <dbReference type="Proteomes" id="UP000494256"/>
    </source>
</evidence>
<proteinExistence type="predicted"/>
<sequence length="112" mass="12663">MKRRKRKYATDRASPKNGAQEPRPTPVASGLGLPCPGRARLKKLAPIRIRNIAFTERWRKLANVLVLVVNVFLQAHLVLGVCLSHWRQEGKSVQEYWNKIQAAIRGQHSGTT</sequence>
<evidence type="ECO:0000313" key="3">
    <source>
        <dbReference type="EMBL" id="CAB3226618.1"/>
    </source>
</evidence>
<dbReference type="EMBL" id="CADEBD010000249">
    <property type="protein sequence ID" value="CAB3226618.1"/>
    <property type="molecule type" value="Genomic_DNA"/>
</dbReference>
<feature type="transmembrane region" description="Helical" evidence="2">
    <location>
        <begin position="64"/>
        <end position="86"/>
    </location>
</feature>